<accession>A0A6C0KNW0</accession>
<proteinExistence type="predicted"/>
<dbReference type="EMBL" id="MN740929">
    <property type="protein sequence ID" value="QHU18380.1"/>
    <property type="molecule type" value="Genomic_DNA"/>
</dbReference>
<organism evidence="1">
    <name type="scientific">viral metagenome</name>
    <dbReference type="NCBI Taxonomy" id="1070528"/>
    <lineage>
        <taxon>unclassified sequences</taxon>
        <taxon>metagenomes</taxon>
        <taxon>organismal metagenomes</taxon>
    </lineage>
</organism>
<name>A0A6C0KNW0_9ZZZZ</name>
<sequence>MANERLKNILNILSDYHTQVIQTYSLSSQKPEETIQTIRLTLEKDGDMLEDYIRWRKVPNTNNKALLNCIEALEKELEPWDTQISSLAPTWCRLMFKEYPMTISPEHIVRLYKNAGLTDG</sequence>
<evidence type="ECO:0000313" key="1">
    <source>
        <dbReference type="EMBL" id="QHU18380.1"/>
    </source>
</evidence>
<dbReference type="AlphaFoldDB" id="A0A6C0KNW0"/>
<protein>
    <submittedName>
        <fullName evidence="1">Uncharacterized protein</fullName>
    </submittedName>
</protein>
<reference evidence="1" key="1">
    <citation type="journal article" date="2020" name="Nature">
        <title>Giant virus diversity and host interactions through global metagenomics.</title>
        <authorList>
            <person name="Schulz F."/>
            <person name="Roux S."/>
            <person name="Paez-Espino D."/>
            <person name="Jungbluth S."/>
            <person name="Walsh D.A."/>
            <person name="Denef V.J."/>
            <person name="McMahon K.D."/>
            <person name="Konstantinidis K.T."/>
            <person name="Eloe-Fadrosh E.A."/>
            <person name="Kyrpides N.C."/>
            <person name="Woyke T."/>
        </authorList>
    </citation>
    <scope>NUCLEOTIDE SEQUENCE</scope>
    <source>
        <strain evidence="1">GVMAG-S-3300013006-138</strain>
    </source>
</reference>